<evidence type="ECO:0000313" key="1">
    <source>
        <dbReference type="EMBL" id="CBH74867.1"/>
    </source>
</evidence>
<gene>
    <name evidence="1" type="ORF">CARN1_0042</name>
</gene>
<sequence>MIHRAVAALVASTLVLSSPAIFRISARAEGVPSCRAVIAAPSSAAGGSPVSIADKSLAPKGTRLTSRAWFFGDGSAASGKSASALVHHTYPTPAATMTKHYTIRLILSYADGARCSASASIEIYNGKHLKGYTKLDLRGSTITVRDIEPVPNCGSFDATMHWQPQFGIERMGPDGLPNLLLFGTAHINSKGTNDSTPLPVAVFFSGPIAVTGSAGEYGMGKEQESARTQSCSKKIELTGFARTAVFMLPPDLVTFKSGATKLKCTPAKAGRAASCKIDPSKKLTVVGSERIDNVVFFNVNLQVHFPKKTCTYVGPAKVSPIALQKPTWYTC</sequence>
<organism evidence="1">
    <name type="scientific">mine drainage metagenome</name>
    <dbReference type="NCBI Taxonomy" id="410659"/>
    <lineage>
        <taxon>unclassified sequences</taxon>
        <taxon>metagenomes</taxon>
        <taxon>ecological metagenomes</taxon>
    </lineage>
</organism>
<protein>
    <recommendedName>
        <fullName evidence="2">PKD domain-containing protein</fullName>
    </recommendedName>
</protein>
<dbReference type="SUPFAM" id="SSF49299">
    <property type="entry name" value="PKD domain"/>
    <property type="match status" value="1"/>
</dbReference>
<dbReference type="AlphaFoldDB" id="E6PEI2"/>
<reference evidence="1" key="1">
    <citation type="submission" date="2009-10" db="EMBL/GenBank/DDBJ databases">
        <title>Diversity of trophic interactions inside an arsenic-rich microbial ecosystem.</title>
        <authorList>
            <person name="Bertin P.N."/>
            <person name="Heinrich-Salmeron A."/>
            <person name="Pelletier E."/>
            <person name="Goulhen-Chollet F."/>
            <person name="Arsene-Ploetze F."/>
            <person name="Gallien S."/>
            <person name="Calteau A."/>
            <person name="Vallenet D."/>
            <person name="Casiot C."/>
            <person name="Chane-Woon-Ming B."/>
            <person name="Giloteaux L."/>
            <person name="Barakat M."/>
            <person name="Bonnefoy V."/>
            <person name="Bruneel O."/>
            <person name="Chandler M."/>
            <person name="Cleiss J."/>
            <person name="Duran R."/>
            <person name="Elbaz-Poulichet F."/>
            <person name="Fonknechten N."/>
            <person name="Lauga B."/>
            <person name="Mornico D."/>
            <person name="Ortet P."/>
            <person name="Schaeffer C."/>
            <person name="Siguier P."/>
            <person name="Alexander Thil Smith A."/>
            <person name="Van Dorsselaer A."/>
            <person name="Weissenbach J."/>
            <person name="Medigue C."/>
            <person name="Le Paslier D."/>
        </authorList>
    </citation>
    <scope>NUCLEOTIDE SEQUENCE</scope>
</reference>
<evidence type="ECO:0008006" key="2">
    <source>
        <dbReference type="Google" id="ProtNLM"/>
    </source>
</evidence>
<proteinExistence type="predicted"/>
<accession>E6PEI2</accession>
<dbReference type="InterPro" id="IPR013783">
    <property type="entry name" value="Ig-like_fold"/>
</dbReference>
<comment type="caution">
    <text evidence="1">The sequence shown here is derived from an EMBL/GenBank/DDBJ whole genome shotgun (WGS) entry which is preliminary data.</text>
</comment>
<name>E6PEI2_9ZZZZ</name>
<dbReference type="InterPro" id="IPR035986">
    <property type="entry name" value="PKD_dom_sf"/>
</dbReference>
<dbReference type="EMBL" id="CABL01000005">
    <property type="protein sequence ID" value="CBH74867.1"/>
    <property type="molecule type" value="Genomic_DNA"/>
</dbReference>
<dbReference type="Gene3D" id="2.60.40.10">
    <property type="entry name" value="Immunoglobulins"/>
    <property type="match status" value="1"/>
</dbReference>